<evidence type="ECO:0000256" key="5">
    <source>
        <dbReference type="ARBA" id="ARBA00023015"/>
    </source>
</evidence>
<dbReference type="Pfam" id="PF05699">
    <property type="entry name" value="Dimer_Tnp_hAT"/>
    <property type="match status" value="1"/>
</dbReference>
<evidence type="ECO:0000256" key="1">
    <source>
        <dbReference type="ARBA" id="ARBA00004123"/>
    </source>
</evidence>
<dbReference type="SUPFAM" id="SSF140996">
    <property type="entry name" value="Hermes dimerisation domain"/>
    <property type="match status" value="1"/>
</dbReference>
<dbReference type="EMBL" id="CAJOBR010007627">
    <property type="protein sequence ID" value="CAF4866412.1"/>
    <property type="molecule type" value="Genomic_DNA"/>
</dbReference>
<dbReference type="GO" id="GO:0005634">
    <property type="term" value="C:nucleus"/>
    <property type="evidence" value="ECO:0007669"/>
    <property type="project" value="UniProtKB-SubCell"/>
</dbReference>
<dbReference type="PROSITE" id="PS50808">
    <property type="entry name" value="ZF_BED"/>
    <property type="match status" value="1"/>
</dbReference>
<dbReference type="InterPro" id="IPR012337">
    <property type="entry name" value="RNaseH-like_sf"/>
</dbReference>
<dbReference type="Gene3D" id="1.10.10.1070">
    <property type="entry name" value="Zinc finger, BED domain-containing"/>
    <property type="match status" value="1"/>
</dbReference>
<feature type="region of interest" description="Disordered" evidence="10">
    <location>
        <begin position="578"/>
        <end position="600"/>
    </location>
</feature>
<gene>
    <name evidence="12" type="ORF">QYT958_LOCUS28319</name>
</gene>
<accession>A0A821T6D8</accession>
<dbReference type="InterPro" id="IPR052035">
    <property type="entry name" value="ZnF_BED_domain_contain"/>
</dbReference>
<evidence type="ECO:0000259" key="11">
    <source>
        <dbReference type="PROSITE" id="PS50808"/>
    </source>
</evidence>
<dbReference type="GO" id="GO:0003677">
    <property type="term" value="F:DNA binding"/>
    <property type="evidence" value="ECO:0007669"/>
    <property type="project" value="UniProtKB-KW"/>
</dbReference>
<sequence length="720" mass="82821">FKQRCFINIKPPNVPKPSFVWNYFGHLYKKPNEPLDMERVYCNICFEKIKNEQPDASFASTTKLISIYKNTSSTGNMKSHLLATHQVTDSQQTKTTNQHILSMFSRDRCTTKSSQLKQQLGHQLTLMCCRDLLPFPIVENEGFQDFLLSNKVVNLKSEIPSRTTLSPANLNKIYDVCYQKTKELLKPAIKFPTITCDIWCDKYKHRSYICFTIHFLDSNFQYHHYSMKTQPFDESHTGEAIKDLFLTVLHEFGLTSNNIIVVSDQGSNMRKAWKLLKVIHTFCIGQGIHNWLMTDCIPEMNLVPNLLDNVQMIINKLRYRQHELEHKFLRSNEMINNDLLSTINKAGELLDADAASPYINFETLDENMINNDFKKSPLSNNLQFNSKKIQCSTKSNSLMSTNQTDPETFHTLKKRVLTRWNTILIMLRSYIDNISGIEVLLQRLKYFDLILSATENQIIYDLVEFLGLLEAATTILSASKSYTTMNLYLLLRMEIESTSNITEMESPVIRELKILLLDNLNKRFPVVSLHICAFLLDPTQLKIDITRYLAQNQTTKELTLLDMMKKFRIHYDPQVSTTTTENTSISSHSSARTATSSSNMKRNLSIENLNEPVHSLKKLRKNLIQKHTPSSLPVVDPIANEIEKYLKLDVSCDDLLEFWRLSGDTFPHLKRLAQIILAIPATSTPSERVFSTTGLILNAKRTMLLPESVGKIQMIHGNYS</sequence>
<keyword evidence="6" id="KW-0238">DNA-binding</keyword>
<dbReference type="PANTHER" id="PTHR46481:SF10">
    <property type="entry name" value="ZINC FINGER BED DOMAIN-CONTAINING PROTEIN 39"/>
    <property type="match status" value="1"/>
</dbReference>
<name>A0A821T6D8_9BILA</name>
<evidence type="ECO:0000256" key="9">
    <source>
        <dbReference type="PROSITE-ProRule" id="PRU00027"/>
    </source>
</evidence>
<protein>
    <recommendedName>
        <fullName evidence="11">BED-type domain-containing protein</fullName>
    </recommendedName>
</protein>
<dbReference type="AlphaFoldDB" id="A0A821T6D8"/>
<dbReference type="SUPFAM" id="SSF53098">
    <property type="entry name" value="Ribonuclease H-like"/>
    <property type="match status" value="1"/>
</dbReference>
<evidence type="ECO:0000256" key="6">
    <source>
        <dbReference type="ARBA" id="ARBA00023125"/>
    </source>
</evidence>
<keyword evidence="5" id="KW-0805">Transcription regulation</keyword>
<organism evidence="12 13">
    <name type="scientific">Rotaria socialis</name>
    <dbReference type="NCBI Taxonomy" id="392032"/>
    <lineage>
        <taxon>Eukaryota</taxon>
        <taxon>Metazoa</taxon>
        <taxon>Spiralia</taxon>
        <taxon>Gnathifera</taxon>
        <taxon>Rotifera</taxon>
        <taxon>Eurotatoria</taxon>
        <taxon>Bdelloidea</taxon>
        <taxon>Philodinida</taxon>
        <taxon>Philodinidae</taxon>
        <taxon>Rotaria</taxon>
    </lineage>
</organism>
<evidence type="ECO:0000313" key="13">
    <source>
        <dbReference type="Proteomes" id="UP000663848"/>
    </source>
</evidence>
<keyword evidence="4" id="KW-0862">Zinc</keyword>
<dbReference type="Proteomes" id="UP000663848">
    <property type="component" value="Unassembled WGS sequence"/>
</dbReference>
<evidence type="ECO:0000256" key="2">
    <source>
        <dbReference type="ARBA" id="ARBA00022723"/>
    </source>
</evidence>
<evidence type="ECO:0000313" key="12">
    <source>
        <dbReference type="EMBL" id="CAF4866412.1"/>
    </source>
</evidence>
<keyword evidence="3 9" id="KW-0863">Zinc-finger</keyword>
<dbReference type="InterPro" id="IPR003656">
    <property type="entry name" value="Znf_BED"/>
</dbReference>
<keyword evidence="2" id="KW-0479">Metal-binding</keyword>
<evidence type="ECO:0000256" key="10">
    <source>
        <dbReference type="SAM" id="MobiDB-lite"/>
    </source>
</evidence>
<feature type="compositionally biased region" description="Low complexity" evidence="10">
    <location>
        <begin position="578"/>
        <end position="598"/>
    </location>
</feature>
<evidence type="ECO:0000256" key="4">
    <source>
        <dbReference type="ARBA" id="ARBA00022833"/>
    </source>
</evidence>
<proteinExistence type="predicted"/>
<dbReference type="PANTHER" id="PTHR46481">
    <property type="entry name" value="ZINC FINGER BED DOMAIN-CONTAINING PROTEIN 4"/>
    <property type="match status" value="1"/>
</dbReference>
<reference evidence="12" key="1">
    <citation type="submission" date="2021-02" db="EMBL/GenBank/DDBJ databases">
        <authorList>
            <person name="Nowell W R."/>
        </authorList>
    </citation>
    <scope>NUCLEOTIDE SEQUENCE</scope>
</reference>
<feature type="non-terminal residue" evidence="12">
    <location>
        <position position="1"/>
    </location>
</feature>
<evidence type="ECO:0000256" key="7">
    <source>
        <dbReference type="ARBA" id="ARBA00023163"/>
    </source>
</evidence>
<dbReference type="InterPro" id="IPR008906">
    <property type="entry name" value="HATC_C_dom"/>
</dbReference>
<keyword evidence="7" id="KW-0804">Transcription</keyword>
<dbReference type="GO" id="GO:0046983">
    <property type="term" value="F:protein dimerization activity"/>
    <property type="evidence" value="ECO:0007669"/>
    <property type="project" value="InterPro"/>
</dbReference>
<evidence type="ECO:0000256" key="3">
    <source>
        <dbReference type="ARBA" id="ARBA00022771"/>
    </source>
</evidence>
<keyword evidence="8" id="KW-0539">Nucleus</keyword>
<evidence type="ECO:0000256" key="8">
    <source>
        <dbReference type="ARBA" id="ARBA00023242"/>
    </source>
</evidence>
<comment type="caution">
    <text evidence="12">The sequence shown here is derived from an EMBL/GenBank/DDBJ whole genome shotgun (WGS) entry which is preliminary data.</text>
</comment>
<comment type="subcellular location">
    <subcellularLocation>
        <location evidence="1">Nucleus</location>
    </subcellularLocation>
</comment>
<dbReference type="GO" id="GO:0008270">
    <property type="term" value="F:zinc ion binding"/>
    <property type="evidence" value="ECO:0007669"/>
    <property type="project" value="UniProtKB-KW"/>
</dbReference>
<feature type="domain" description="BED-type" evidence="11">
    <location>
        <begin position="15"/>
        <end position="92"/>
    </location>
</feature>